<sequence length="424" mass="44746">MPVVIGAFILFLLLGLPLAYAFGLAGLWGIHETGLNLKVVPTRLITTIDSMTLLAAPFYILAGEIMNAAGITDRLVLLSRRIVGGIRGATAYANVLASIFFSGISGSSVADTAALGQIFVHGMAREGYSRAFSSAVTVASAIIGPIIPPSITAVIYSAITGVSVISLFVAGVVPGLLFGLACFAVIFVKGRRGGLPEPQRVADDGTPTWRLLIDGLAVLSLPVVIVWGTVGGVFTPTEAGGVACLHALLLGVFVFRSITLKSFWTGLQNAARSSATVFFLVAMVSLASYVLIIEGIGSITQILQIWFADQPVRFMLGSVGLLLVLGMFLEPTIIIIVFIPLLTPVARNLGIDDVHFAMVAILTLTMGMITPPVGINLFIILRIAKIGMLPLLRELSAFLVAEFVVILLIILVPALSVWLPNLLT</sequence>
<feature type="transmembrane region" description="Helical" evidence="7">
    <location>
        <begin position="45"/>
        <end position="70"/>
    </location>
</feature>
<keyword evidence="3 7" id="KW-0997">Cell inner membrane</keyword>
<reference evidence="9 10" key="1">
    <citation type="submission" date="2014-03" db="EMBL/GenBank/DDBJ databases">
        <title>Draft Genome Sequence of Actibacterium mucosum KCTC 23349, a Marine Alphaproteobacterium with Complex Ionic Requirements Isolated from Mediterranean Seawater at Malvarrosa Beach, Valencia, Spain.</title>
        <authorList>
            <person name="Arahal D.R."/>
            <person name="Shao Z."/>
            <person name="Lai Q."/>
            <person name="Pujalte M.J."/>
        </authorList>
    </citation>
    <scope>NUCLEOTIDE SEQUENCE [LARGE SCALE GENOMIC DNA]</scope>
    <source>
        <strain evidence="9 10">KCTC 23349</strain>
    </source>
</reference>
<evidence type="ECO:0000256" key="3">
    <source>
        <dbReference type="ARBA" id="ARBA00022519"/>
    </source>
</evidence>
<feature type="transmembrane region" description="Helical" evidence="7">
    <location>
        <begin position="91"/>
        <end position="119"/>
    </location>
</feature>
<proteinExistence type="inferred from homology"/>
<keyword evidence="10" id="KW-1185">Reference proteome</keyword>
<keyword evidence="5 7" id="KW-1133">Transmembrane helix</keyword>
<dbReference type="OrthoDB" id="9790209at2"/>
<evidence type="ECO:0000256" key="1">
    <source>
        <dbReference type="ARBA" id="ARBA00004429"/>
    </source>
</evidence>
<dbReference type="RefSeq" id="WP_035256642.1">
    <property type="nucleotide sequence ID" value="NZ_JFKE01000002.1"/>
</dbReference>
<dbReference type="PANTHER" id="PTHR33362">
    <property type="entry name" value="SIALIC ACID TRAP TRANSPORTER PERMEASE PROTEIN SIAT-RELATED"/>
    <property type="match status" value="1"/>
</dbReference>
<feature type="transmembrane region" description="Helical" evidence="7">
    <location>
        <begin position="395"/>
        <end position="419"/>
    </location>
</feature>
<feature type="transmembrane region" description="Helical" evidence="7">
    <location>
        <begin position="278"/>
        <end position="307"/>
    </location>
</feature>
<comment type="function">
    <text evidence="7">Part of the tripartite ATP-independent periplasmic (TRAP) transport system.</text>
</comment>
<organism evidence="9 10">
    <name type="scientific">Actibacterium mucosum KCTC 23349</name>
    <dbReference type="NCBI Taxonomy" id="1454373"/>
    <lineage>
        <taxon>Bacteria</taxon>
        <taxon>Pseudomonadati</taxon>
        <taxon>Pseudomonadota</taxon>
        <taxon>Alphaproteobacteria</taxon>
        <taxon>Rhodobacterales</taxon>
        <taxon>Roseobacteraceae</taxon>
        <taxon>Actibacterium</taxon>
    </lineage>
</organism>
<evidence type="ECO:0000256" key="7">
    <source>
        <dbReference type="RuleBase" id="RU369079"/>
    </source>
</evidence>
<keyword evidence="7" id="KW-0813">Transport</keyword>
<comment type="caution">
    <text evidence="9">The sequence shown here is derived from an EMBL/GenBank/DDBJ whole genome shotgun (WGS) entry which is preliminary data.</text>
</comment>
<dbReference type="GO" id="GO:0022857">
    <property type="term" value="F:transmembrane transporter activity"/>
    <property type="evidence" value="ECO:0007669"/>
    <property type="project" value="UniProtKB-UniRule"/>
</dbReference>
<dbReference type="Pfam" id="PF06808">
    <property type="entry name" value="DctM"/>
    <property type="match status" value="1"/>
</dbReference>
<evidence type="ECO:0000256" key="5">
    <source>
        <dbReference type="ARBA" id="ARBA00022989"/>
    </source>
</evidence>
<dbReference type="PIRSF" id="PIRSF006066">
    <property type="entry name" value="HI0050"/>
    <property type="match status" value="1"/>
</dbReference>
<evidence type="ECO:0000259" key="8">
    <source>
        <dbReference type="Pfam" id="PF06808"/>
    </source>
</evidence>
<feature type="transmembrane region" description="Helical" evidence="7">
    <location>
        <begin position="319"/>
        <end position="342"/>
    </location>
</feature>
<comment type="subcellular location">
    <subcellularLocation>
        <location evidence="1 7">Cell inner membrane</location>
        <topology evidence="1 7">Multi-pass membrane protein</topology>
    </subcellularLocation>
</comment>
<gene>
    <name evidence="9" type="ORF">ACMU_06210</name>
</gene>
<keyword evidence="4 7" id="KW-0812">Transmembrane</keyword>
<dbReference type="GO" id="GO:0005886">
    <property type="term" value="C:plasma membrane"/>
    <property type="evidence" value="ECO:0007669"/>
    <property type="project" value="UniProtKB-SubCell"/>
</dbReference>
<feature type="transmembrane region" description="Helical" evidence="7">
    <location>
        <begin position="167"/>
        <end position="188"/>
    </location>
</feature>
<dbReference type="InterPro" id="IPR004681">
    <property type="entry name" value="TRAP_DctM"/>
</dbReference>
<protein>
    <recommendedName>
        <fullName evidence="7">TRAP transporter large permease protein</fullName>
    </recommendedName>
</protein>
<name>A0A037ZNY8_9RHOB</name>
<accession>A0A037ZNY8</accession>
<evidence type="ECO:0000256" key="4">
    <source>
        <dbReference type="ARBA" id="ARBA00022692"/>
    </source>
</evidence>
<dbReference type="AlphaFoldDB" id="A0A037ZNY8"/>
<comment type="caution">
    <text evidence="7">Lacks conserved residue(s) required for the propagation of feature annotation.</text>
</comment>
<keyword evidence="2" id="KW-1003">Cell membrane</keyword>
<dbReference type="InterPro" id="IPR010656">
    <property type="entry name" value="DctM"/>
</dbReference>
<evidence type="ECO:0000313" key="10">
    <source>
        <dbReference type="Proteomes" id="UP000026249"/>
    </source>
</evidence>
<feature type="transmembrane region" description="Helical" evidence="7">
    <location>
        <begin position="239"/>
        <end position="258"/>
    </location>
</feature>
<feature type="transmembrane region" description="Helical" evidence="7">
    <location>
        <begin position="131"/>
        <end position="155"/>
    </location>
</feature>
<dbReference type="Proteomes" id="UP000026249">
    <property type="component" value="Unassembled WGS sequence"/>
</dbReference>
<evidence type="ECO:0000256" key="6">
    <source>
        <dbReference type="ARBA" id="ARBA00023136"/>
    </source>
</evidence>
<dbReference type="NCBIfam" id="TIGR00786">
    <property type="entry name" value="dctM"/>
    <property type="match status" value="1"/>
</dbReference>
<dbReference type="EMBL" id="JFKE01000002">
    <property type="protein sequence ID" value="KAJ56531.1"/>
    <property type="molecule type" value="Genomic_DNA"/>
</dbReference>
<evidence type="ECO:0000313" key="9">
    <source>
        <dbReference type="EMBL" id="KAJ56531.1"/>
    </source>
</evidence>
<dbReference type="STRING" id="1454373.ACMU_06210"/>
<comment type="similarity">
    <text evidence="7">Belongs to the TRAP transporter large permease family.</text>
</comment>
<feature type="transmembrane region" description="Helical" evidence="7">
    <location>
        <begin position="354"/>
        <end position="383"/>
    </location>
</feature>
<evidence type="ECO:0000256" key="2">
    <source>
        <dbReference type="ARBA" id="ARBA00022475"/>
    </source>
</evidence>
<comment type="subunit">
    <text evidence="7">The complex comprises the extracytoplasmic solute receptor protein and the two transmembrane proteins.</text>
</comment>
<feature type="domain" description="TRAP C4-dicarboxylate transport system permease DctM subunit" evidence="8">
    <location>
        <begin position="6"/>
        <end position="415"/>
    </location>
</feature>
<keyword evidence="6 7" id="KW-0472">Membrane</keyword>
<feature type="transmembrane region" description="Helical" evidence="7">
    <location>
        <begin position="208"/>
        <end position="227"/>
    </location>
</feature>